<dbReference type="AlphaFoldDB" id="A0A1V5ZKG8"/>
<organism evidence="1">
    <name type="scientific">candidate division CPR1 bacterium ADurb.Bin160</name>
    <dbReference type="NCBI Taxonomy" id="1852826"/>
    <lineage>
        <taxon>Bacteria</taxon>
        <taxon>candidate division CPR1</taxon>
    </lineage>
</organism>
<accession>A0A1V5ZKG8</accession>
<protein>
    <submittedName>
        <fullName evidence="1">Uncharacterized protein</fullName>
    </submittedName>
</protein>
<comment type="caution">
    <text evidence="1">The sequence shown here is derived from an EMBL/GenBank/DDBJ whole genome shotgun (WGS) entry which is preliminary data.</text>
</comment>
<name>A0A1V5ZKG8_9BACT</name>
<dbReference type="Proteomes" id="UP000485621">
    <property type="component" value="Unassembled WGS sequence"/>
</dbReference>
<proteinExistence type="predicted"/>
<reference evidence="1" key="1">
    <citation type="submission" date="2017-02" db="EMBL/GenBank/DDBJ databases">
        <title>Delving into the versatile metabolic prowess of the omnipresent phylum Bacteroidetes.</title>
        <authorList>
            <person name="Nobu M.K."/>
            <person name="Mei R."/>
            <person name="Narihiro T."/>
            <person name="Kuroda K."/>
            <person name="Liu W.-T."/>
        </authorList>
    </citation>
    <scope>NUCLEOTIDE SEQUENCE</scope>
    <source>
        <strain evidence="1">ADurb.Bin160</strain>
    </source>
</reference>
<dbReference type="EMBL" id="MWDB01000040">
    <property type="protein sequence ID" value="OQB40552.1"/>
    <property type="molecule type" value="Genomic_DNA"/>
</dbReference>
<evidence type="ECO:0000313" key="1">
    <source>
        <dbReference type="EMBL" id="OQB40552.1"/>
    </source>
</evidence>
<gene>
    <name evidence="1" type="ORF">BWY04_01307</name>
</gene>
<sequence length="114" mass="13266">MAVDKIIIGKKYKFDNVKFSEEIGGAYGISSIDAKMLFKSKTLIFLEFNFVKYSAHGEYYTNLYSKNIIFYCKGMKDRNDIVSEKYGKDVWRGDSSLLKYLTPLENIIQEEMDI</sequence>